<dbReference type="RefSeq" id="WP_425462023.1">
    <property type="nucleotide sequence ID" value="NZ_RJUK01000001.1"/>
</dbReference>
<protein>
    <recommendedName>
        <fullName evidence="7">ATP-dependent RNA helicase RhlB</fullName>
        <ecNumber evidence="7">3.6.4.13</ecNumber>
    </recommendedName>
</protein>
<dbReference type="Pfam" id="PF00270">
    <property type="entry name" value="DEAD"/>
    <property type="match status" value="1"/>
</dbReference>
<dbReference type="Pfam" id="PF00271">
    <property type="entry name" value="Helicase_C"/>
    <property type="match status" value="1"/>
</dbReference>
<dbReference type="InterPro" id="IPR000629">
    <property type="entry name" value="RNA-helicase_DEAD-box_CS"/>
</dbReference>
<dbReference type="GO" id="GO:0006401">
    <property type="term" value="P:RNA catabolic process"/>
    <property type="evidence" value="ECO:0007669"/>
    <property type="project" value="UniProtKB-UniRule"/>
</dbReference>
<feature type="domain" description="DEAD-box RNA helicase Q" evidence="12">
    <location>
        <begin position="147"/>
        <end position="175"/>
    </location>
</feature>
<evidence type="ECO:0000259" key="11">
    <source>
        <dbReference type="PROSITE" id="PS51194"/>
    </source>
</evidence>
<dbReference type="InterPro" id="IPR044742">
    <property type="entry name" value="DEAD/DEAH_RhlB"/>
</dbReference>
<evidence type="ECO:0000256" key="7">
    <source>
        <dbReference type="HAMAP-Rule" id="MF_00661"/>
    </source>
</evidence>
<name>A0A3N1NYC2_9GAMM</name>
<dbReference type="InterPro" id="IPR014001">
    <property type="entry name" value="Helicase_ATP-bd"/>
</dbReference>
<dbReference type="CDD" id="cd00268">
    <property type="entry name" value="DEADc"/>
    <property type="match status" value="1"/>
</dbReference>
<evidence type="ECO:0000256" key="4">
    <source>
        <dbReference type="ARBA" id="ARBA00022806"/>
    </source>
</evidence>
<keyword evidence="1 7" id="KW-0963">Cytoplasm</keyword>
<feature type="region of interest" description="Disordered" evidence="9">
    <location>
        <begin position="519"/>
        <end position="566"/>
    </location>
</feature>
<keyword evidence="5 7" id="KW-0067">ATP-binding</keyword>
<dbReference type="PROSITE" id="PS51195">
    <property type="entry name" value="Q_MOTIF"/>
    <property type="match status" value="1"/>
</dbReference>
<dbReference type="SMART" id="SM00490">
    <property type="entry name" value="HELICc"/>
    <property type="match status" value="1"/>
</dbReference>
<comment type="similarity">
    <text evidence="7">Belongs to the DEAD box helicase family. RhlB subfamily.</text>
</comment>
<evidence type="ECO:0000313" key="14">
    <source>
        <dbReference type="Proteomes" id="UP000273643"/>
    </source>
</evidence>
<evidence type="ECO:0000256" key="9">
    <source>
        <dbReference type="SAM" id="MobiDB-lite"/>
    </source>
</evidence>
<dbReference type="PROSITE" id="PS51194">
    <property type="entry name" value="HELICASE_CTER"/>
    <property type="match status" value="1"/>
</dbReference>
<evidence type="ECO:0000259" key="10">
    <source>
        <dbReference type="PROSITE" id="PS51192"/>
    </source>
</evidence>
<dbReference type="CDD" id="cd18787">
    <property type="entry name" value="SF2_C_DEAD"/>
    <property type="match status" value="1"/>
</dbReference>
<dbReference type="HAMAP" id="MF_00661">
    <property type="entry name" value="DEAD_helicase_RhlB"/>
    <property type="match status" value="1"/>
</dbReference>
<feature type="compositionally biased region" description="Basic residues" evidence="9">
    <location>
        <begin position="104"/>
        <end position="119"/>
    </location>
</feature>
<feature type="short sequence motif" description="Q motif" evidence="8">
    <location>
        <begin position="147"/>
        <end position="175"/>
    </location>
</feature>
<comment type="subunit">
    <text evidence="7">Component of the RNA degradosome, which is a multiprotein complex involved in RNA processing and mRNA degradation.</text>
</comment>
<dbReference type="GO" id="GO:0005829">
    <property type="term" value="C:cytosol"/>
    <property type="evidence" value="ECO:0007669"/>
    <property type="project" value="TreeGrafter"/>
</dbReference>
<sequence length="566" mass="62849">MIGKLFKKLAGDSKPANNSETRKGRSPKNQTDNPRSGAEQKPRNGKPGGNRRRKPRRAQGSGGRANSQEKQGHPEQKSQKGQPEKSGNPEANNEPGNQGSGKKGGNRRRGRNNNRRRGGQNKSNNKPMANQPWDISQFPVPEVEGKLRFHDFGLENDLMHAIADLGFEYCSPIQAQSLPLALQGKDVVGKAQTGTGKTAAFLTAVIDDLLKHPIEEQRYAGEARALVIAPTRELVMQIADDAKLLCKYTDLQIHTLVGGMEYGKQQRRLHDSLVDILVATPGRLLDFCRQRDVFLDQLEILVIDEADRMLDMGFIPQVRQIVRQTPKREDRQTLFFSATFTEEVERLVEQWTHEPTTIEIQPESVATDTVEQHVYLAATEEKYPMLYNLIQQDDVESLIVFANRRDQCRDLHEKLRRHDIKVGLLSGEIPQNKRVSTLNAFKEGDLKVLVATDVAGRGIHISGISHVVNFTLPEEPEDYVHRIGRTGRAGKHGTSVSFACEDDAMLLPPIEELLGESIKCEQPPEELLAETPPMKPAAPRRRSSGGSGGRPGGNRSGGGRGRPRSS</sequence>
<dbReference type="Gene3D" id="3.40.50.300">
    <property type="entry name" value="P-loop containing nucleotide triphosphate hydrolases"/>
    <property type="match status" value="2"/>
</dbReference>
<evidence type="ECO:0000256" key="3">
    <source>
        <dbReference type="ARBA" id="ARBA00022801"/>
    </source>
</evidence>
<dbReference type="GO" id="GO:0003723">
    <property type="term" value="F:RNA binding"/>
    <property type="evidence" value="ECO:0007669"/>
    <property type="project" value="UniProtKB-UniRule"/>
</dbReference>
<evidence type="ECO:0000256" key="2">
    <source>
        <dbReference type="ARBA" id="ARBA00022741"/>
    </source>
</evidence>
<accession>A0A3N1NYC2</accession>
<comment type="catalytic activity">
    <reaction evidence="7">
        <text>ATP + H2O = ADP + phosphate + H(+)</text>
        <dbReference type="Rhea" id="RHEA:13065"/>
        <dbReference type="ChEBI" id="CHEBI:15377"/>
        <dbReference type="ChEBI" id="CHEBI:15378"/>
        <dbReference type="ChEBI" id="CHEBI:30616"/>
        <dbReference type="ChEBI" id="CHEBI:43474"/>
        <dbReference type="ChEBI" id="CHEBI:456216"/>
        <dbReference type="EC" id="3.6.4.13"/>
    </reaction>
</comment>
<dbReference type="EC" id="3.6.4.13" evidence="7"/>
<reference evidence="13 14" key="1">
    <citation type="submission" date="2018-11" db="EMBL/GenBank/DDBJ databases">
        <title>Genomic Encyclopedia of Type Strains, Phase IV (KMG-IV): sequencing the most valuable type-strain genomes for metagenomic binning, comparative biology and taxonomic classification.</title>
        <authorList>
            <person name="Goeker M."/>
        </authorList>
    </citation>
    <scope>NUCLEOTIDE SEQUENCE [LARGE SCALE GENOMIC DNA]</scope>
    <source>
        <strain evidence="13 14">DSM 16974</strain>
    </source>
</reference>
<gene>
    <name evidence="7" type="primary">rhlB</name>
    <name evidence="13" type="ORF">EDC38_1416</name>
</gene>
<dbReference type="GO" id="GO:0005524">
    <property type="term" value="F:ATP binding"/>
    <property type="evidence" value="ECO:0007669"/>
    <property type="project" value="UniProtKB-UniRule"/>
</dbReference>
<keyword evidence="14" id="KW-1185">Reference proteome</keyword>
<feature type="domain" description="Helicase C-terminal" evidence="11">
    <location>
        <begin position="369"/>
        <end position="531"/>
    </location>
</feature>
<evidence type="ECO:0000313" key="13">
    <source>
        <dbReference type="EMBL" id="ROQ20799.1"/>
    </source>
</evidence>
<organism evidence="13 14">
    <name type="scientific">Marinimicrobium koreense</name>
    <dbReference type="NCBI Taxonomy" id="306545"/>
    <lineage>
        <taxon>Bacteria</taxon>
        <taxon>Pseudomonadati</taxon>
        <taxon>Pseudomonadota</taxon>
        <taxon>Gammaproteobacteria</taxon>
        <taxon>Cellvibrionales</taxon>
        <taxon>Cellvibrionaceae</taxon>
        <taxon>Marinimicrobium</taxon>
    </lineage>
</organism>
<evidence type="ECO:0000256" key="8">
    <source>
        <dbReference type="PROSITE-ProRule" id="PRU00552"/>
    </source>
</evidence>
<comment type="function">
    <text evidence="7">DEAD-box RNA helicase involved in RNA degradation. Has RNA-dependent ATPase activity and unwinds double-stranded RNA.</text>
</comment>
<dbReference type="InterPro" id="IPR050079">
    <property type="entry name" value="DEAD_box_RNA_helicase"/>
</dbReference>
<dbReference type="GO" id="GO:0016887">
    <property type="term" value="F:ATP hydrolysis activity"/>
    <property type="evidence" value="ECO:0007669"/>
    <property type="project" value="RHEA"/>
</dbReference>
<comment type="caution">
    <text evidence="13">The sequence shown here is derived from an EMBL/GenBank/DDBJ whole genome shotgun (WGS) entry which is preliminary data.</text>
</comment>
<dbReference type="PANTHER" id="PTHR47959:SF10">
    <property type="entry name" value="ATP-DEPENDENT RNA HELICASE RHLB"/>
    <property type="match status" value="1"/>
</dbReference>
<dbReference type="GO" id="GO:0003724">
    <property type="term" value="F:RNA helicase activity"/>
    <property type="evidence" value="ECO:0007669"/>
    <property type="project" value="UniProtKB-UniRule"/>
</dbReference>
<feature type="domain" description="Helicase ATP-binding" evidence="10">
    <location>
        <begin position="178"/>
        <end position="358"/>
    </location>
</feature>
<proteinExistence type="inferred from homology"/>
<dbReference type="PANTHER" id="PTHR47959">
    <property type="entry name" value="ATP-DEPENDENT RNA HELICASE RHLE-RELATED"/>
    <property type="match status" value="1"/>
</dbReference>
<keyword evidence="4 7" id="KW-0347">Helicase</keyword>
<dbReference type="EMBL" id="RJUK01000001">
    <property type="protein sequence ID" value="ROQ20799.1"/>
    <property type="molecule type" value="Genomic_DNA"/>
</dbReference>
<dbReference type="PROSITE" id="PS00039">
    <property type="entry name" value="DEAD_ATP_HELICASE"/>
    <property type="match status" value="1"/>
</dbReference>
<dbReference type="InterPro" id="IPR023554">
    <property type="entry name" value="RNA_helicase_ATP-dep_RhlB"/>
</dbReference>
<dbReference type="InterPro" id="IPR027417">
    <property type="entry name" value="P-loop_NTPase"/>
</dbReference>
<dbReference type="Proteomes" id="UP000273643">
    <property type="component" value="Unassembled WGS sequence"/>
</dbReference>
<evidence type="ECO:0000256" key="6">
    <source>
        <dbReference type="ARBA" id="ARBA00022884"/>
    </source>
</evidence>
<evidence type="ECO:0000256" key="5">
    <source>
        <dbReference type="ARBA" id="ARBA00022840"/>
    </source>
</evidence>
<feature type="region of interest" description="Disordered" evidence="9">
    <location>
        <begin position="1"/>
        <end position="134"/>
    </location>
</feature>
<dbReference type="AlphaFoldDB" id="A0A3N1NYC2"/>
<keyword evidence="6 7" id="KW-0694">RNA-binding</keyword>
<comment type="subcellular location">
    <subcellularLocation>
        <location evidence="7">Cytoplasm</location>
    </subcellularLocation>
</comment>
<keyword evidence="2 7" id="KW-0547">Nucleotide-binding</keyword>
<dbReference type="SMART" id="SM00487">
    <property type="entry name" value="DEXDc"/>
    <property type="match status" value="1"/>
</dbReference>
<dbReference type="SUPFAM" id="SSF52540">
    <property type="entry name" value="P-loop containing nucleoside triphosphate hydrolases"/>
    <property type="match status" value="1"/>
</dbReference>
<dbReference type="InterPro" id="IPR001650">
    <property type="entry name" value="Helicase_C-like"/>
</dbReference>
<keyword evidence="3 7" id="KW-0378">Hydrolase</keyword>
<dbReference type="PROSITE" id="PS51192">
    <property type="entry name" value="HELICASE_ATP_BIND_1"/>
    <property type="match status" value="1"/>
</dbReference>
<evidence type="ECO:0000256" key="1">
    <source>
        <dbReference type="ARBA" id="ARBA00022490"/>
    </source>
</evidence>
<dbReference type="NCBIfam" id="NF002340">
    <property type="entry name" value="PRK01297.1"/>
    <property type="match status" value="1"/>
</dbReference>
<dbReference type="InterPro" id="IPR011545">
    <property type="entry name" value="DEAD/DEAH_box_helicase_dom"/>
</dbReference>
<evidence type="ECO:0000259" key="12">
    <source>
        <dbReference type="PROSITE" id="PS51195"/>
    </source>
</evidence>
<dbReference type="InterPro" id="IPR014014">
    <property type="entry name" value="RNA_helicase_DEAD_Q_motif"/>
</dbReference>
<feature type="compositionally biased region" description="Gly residues" evidence="9">
    <location>
        <begin position="545"/>
        <end position="560"/>
    </location>
</feature>